<dbReference type="GO" id="GO:0016747">
    <property type="term" value="F:acyltransferase activity, transferring groups other than amino-acyl groups"/>
    <property type="evidence" value="ECO:0007669"/>
    <property type="project" value="InterPro"/>
</dbReference>
<dbReference type="InterPro" id="IPR052523">
    <property type="entry name" value="Trichothecene_AcTrans"/>
</dbReference>
<keyword evidence="1" id="KW-0812">Transmembrane</keyword>
<dbReference type="AlphaFoldDB" id="A0A7S3BSC4"/>
<protein>
    <recommendedName>
        <fullName evidence="2">N-acetyltransferase domain-containing protein</fullName>
    </recommendedName>
</protein>
<evidence type="ECO:0000259" key="2">
    <source>
        <dbReference type="Pfam" id="PF13508"/>
    </source>
</evidence>
<dbReference type="PANTHER" id="PTHR42791">
    <property type="entry name" value="GNAT FAMILY ACETYLTRANSFERASE"/>
    <property type="match status" value="1"/>
</dbReference>
<organism evidence="3">
    <name type="scientific">Haptolina ericina</name>
    <dbReference type="NCBI Taxonomy" id="156174"/>
    <lineage>
        <taxon>Eukaryota</taxon>
        <taxon>Haptista</taxon>
        <taxon>Haptophyta</taxon>
        <taxon>Prymnesiophyceae</taxon>
        <taxon>Prymnesiales</taxon>
        <taxon>Prymnesiaceae</taxon>
        <taxon>Haptolina</taxon>
    </lineage>
</organism>
<sequence length="243" mass="27122">MVKLSRGDVHDATEVLVASFNLDPVFTHCFPNQVMRTVFLYTNFAANIHFLNLRSSRVLKDESGKIVSTVIFEDERLNPILQLLGFIGQSLAWLPLMAKKIGLVLCSSSPLAIATCILWVPLMIVAMQLCQFWFGFNLVRAYCASASFERANGWHTQKKKHLLAIGTLPSEQGKGYGSTLLNAAFPELEAEKYYGGYNLESCNPRNVRFYERNGFVTLGAAQLSGMTITLMVRPDLYKVKANA</sequence>
<dbReference type="InterPro" id="IPR016181">
    <property type="entry name" value="Acyl_CoA_acyltransferase"/>
</dbReference>
<dbReference type="Pfam" id="PF13508">
    <property type="entry name" value="Acetyltransf_7"/>
    <property type="match status" value="1"/>
</dbReference>
<dbReference type="EMBL" id="HBHX01061882">
    <property type="protein sequence ID" value="CAE0142166.1"/>
    <property type="molecule type" value="Transcribed_RNA"/>
</dbReference>
<keyword evidence="1" id="KW-0472">Membrane</keyword>
<reference evidence="3" key="1">
    <citation type="submission" date="2021-01" db="EMBL/GenBank/DDBJ databases">
        <authorList>
            <person name="Corre E."/>
            <person name="Pelletier E."/>
            <person name="Niang G."/>
            <person name="Scheremetjew M."/>
            <person name="Finn R."/>
            <person name="Kale V."/>
            <person name="Holt S."/>
            <person name="Cochrane G."/>
            <person name="Meng A."/>
            <person name="Brown T."/>
            <person name="Cohen L."/>
        </authorList>
    </citation>
    <scope>NUCLEOTIDE SEQUENCE</scope>
    <source>
        <strain evidence="3">CCMP281</strain>
    </source>
</reference>
<accession>A0A7S3BSC4</accession>
<dbReference type="PANTHER" id="PTHR42791:SF1">
    <property type="entry name" value="N-ACETYLTRANSFERASE DOMAIN-CONTAINING PROTEIN"/>
    <property type="match status" value="1"/>
</dbReference>
<feature type="transmembrane region" description="Helical" evidence="1">
    <location>
        <begin position="110"/>
        <end position="134"/>
    </location>
</feature>
<gene>
    <name evidence="3" type="ORF">HERI1096_LOCUS34184</name>
</gene>
<proteinExistence type="predicted"/>
<dbReference type="Gene3D" id="3.40.630.30">
    <property type="match status" value="1"/>
</dbReference>
<feature type="domain" description="N-acetyltransferase" evidence="2">
    <location>
        <begin position="156"/>
        <end position="216"/>
    </location>
</feature>
<dbReference type="SUPFAM" id="SSF55729">
    <property type="entry name" value="Acyl-CoA N-acyltransferases (Nat)"/>
    <property type="match status" value="1"/>
</dbReference>
<evidence type="ECO:0000256" key="1">
    <source>
        <dbReference type="SAM" id="Phobius"/>
    </source>
</evidence>
<evidence type="ECO:0000313" key="3">
    <source>
        <dbReference type="EMBL" id="CAE0142166.1"/>
    </source>
</evidence>
<dbReference type="InterPro" id="IPR000182">
    <property type="entry name" value="GNAT_dom"/>
</dbReference>
<keyword evidence="1" id="KW-1133">Transmembrane helix</keyword>
<name>A0A7S3BSC4_9EUKA</name>